<keyword evidence="1" id="KW-1133">Transmembrane helix</keyword>
<feature type="transmembrane region" description="Helical" evidence="1">
    <location>
        <begin position="140"/>
        <end position="161"/>
    </location>
</feature>
<feature type="transmembrane region" description="Helical" evidence="1">
    <location>
        <begin position="50"/>
        <end position="69"/>
    </location>
</feature>
<reference evidence="3" key="1">
    <citation type="submission" date="2011-02" db="EMBL/GenBank/DDBJ databases">
        <title>The Genome Sequence of Capsaspora owczarzaki ATCC 30864.</title>
        <authorList>
            <person name="Russ C."/>
            <person name="Cuomo C."/>
            <person name="Burger G."/>
            <person name="Gray M.W."/>
            <person name="Holland P.W.H."/>
            <person name="King N."/>
            <person name="Lang F.B.F."/>
            <person name="Roger A.J."/>
            <person name="Ruiz-Trillo I."/>
            <person name="Young S.K."/>
            <person name="Zeng Q."/>
            <person name="Gargeya S."/>
            <person name="Alvarado L."/>
            <person name="Berlin A."/>
            <person name="Chapman S.B."/>
            <person name="Chen Z."/>
            <person name="Freedman E."/>
            <person name="Gellesch M."/>
            <person name="Goldberg J."/>
            <person name="Griggs A."/>
            <person name="Gujja S."/>
            <person name="Heilman E."/>
            <person name="Heiman D."/>
            <person name="Howarth C."/>
            <person name="Mehta T."/>
            <person name="Neiman D."/>
            <person name="Pearson M."/>
            <person name="Roberts A."/>
            <person name="Saif S."/>
            <person name="Shea T."/>
            <person name="Shenoy N."/>
            <person name="Sisk P."/>
            <person name="Stolte C."/>
            <person name="Sykes S."/>
            <person name="White J."/>
            <person name="Yandava C."/>
            <person name="Haas B."/>
            <person name="Nusbaum C."/>
            <person name="Birren B."/>
        </authorList>
    </citation>
    <scope>NUCLEOTIDE SEQUENCE</scope>
    <source>
        <strain evidence="3">ATCC 30864</strain>
    </source>
</reference>
<name>A0A0D2VIE0_CAPO3</name>
<evidence type="ECO:0000313" key="3">
    <source>
        <dbReference type="Proteomes" id="UP000008743"/>
    </source>
</evidence>
<organism evidence="2 3">
    <name type="scientific">Capsaspora owczarzaki (strain ATCC 30864)</name>
    <dbReference type="NCBI Taxonomy" id="595528"/>
    <lineage>
        <taxon>Eukaryota</taxon>
        <taxon>Filasterea</taxon>
        <taxon>Capsaspora</taxon>
    </lineage>
</organism>
<feature type="transmembrane region" description="Helical" evidence="1">
    <location>
        <begin position="7"/>
        <end position="30"/>
    </location>
</feature>
<proteinExistence type="predicted"/>
<protein>
    <submittedName>
        <fullName evidence="2">Uncharacterized protein</fullName>
    </submittedName>
</protein>
<evidence type="ECO:0000256" key="1">
    <source>
        <dbReference type="SAM" id="Phobius"/>
    </source>
</evidence>
<evidence type="ECO:0000313" key="2">
    <source>
        <dbReference type="EMBL" id="KJE89732.1"/>
    </source>
</evidence>
<sequence>MGFAKVLYAITLLIALTLIGLAGAIFQGVFEVPADTGNRRTNAAGTFCSAVSLLAGTTTALACILGLILDRDSTHSNRRNASGQEEVRKPLYGSSSATLGSLTIALGLTLVAFGLAIRMFNDRFDSRTTVSNLGSVTKAMGSFAIILLPFVFGCWLASLLLKRTKSTMVVESGAPRRINPIPMTPVNQPVAQPVYAQQPAYAQQPVV</sequence>
<keyword evidence="3" id="KW-1185">Reference proteome</keyword>
<keyword evidence="1" id="KW-0472">Membrane</keyword>
<accession>A0A0D2VIE0</accession>
<dbReference type="Proteomes" id="UP000008743">
    <property type="component" value="Unassembled WGS sequence"/>
</dbReference>
<feature type="transmembrane region" description="Helical" evidence="1">
    <location>
        <begin position="97"/>
        <end position="120"/>
    </location>
</feature>
<keyword evidence="1" id="KW-0812">Transmembrane</keyword>
<dbReference type="AlphaFoldDB" id="A0A0D2VIE0"/>
<dbReference type="InParanoid" id="A0A0D2VIE0"/>
<gene>
    <name evidence="2" type="ORF">CAOG_001164</name>
</gene>
<dbReference type="EMBL" id="KE346360">
    <property type="protein sequence ID" value="KJE89732.1"/>
    <property type="molecule type" value="Genomic_DNA"/>
</dbReference>